<organism evidence="1 2">
    <name type="scientific">Cellvibrio japonicus (strain Ueda107)</name>
    <name type="common">Pseudomonas fluorescens subsp. cellulosa</name>
    <dbReference type="NCBI Taxonomy" id="498211"/>
    <lineage>
        <taxon>Bacteria</taxon>
        <taxon>Pseudomonadati</taxon>
        <taxon>Pseudomonadota</taxon>
        <taxon>Gammaproteobacteria</taxon>
        <taxon>Cellvibrionales</taxon>
        <taxon>Cellvibrionaceae</taxon>
        <taxon>Cellvibrio</taxon>
    </lineage>
</organism>
<gene>
    <name evidence="1" type="ordered locus">CJA_3059</name>
</gene>
<sequence length="71" mass="8213">MQCKVHYSPKSRDQNTGWHRALHRYLSWGAGDFLPGWGCEFPVFGIKNFTSFFFVENSRVEIAPPAVEAFF</sequence>
<evidence type="ECO:0000313" key="2">
    <source>
        <dbReference type="Proteomes" id="UP000001036"/>
    </source>
</evidence>
<evidence type="ECO:0000313" key="1">
    <source>
        <dbReference type="EMBL" id="ACE83140.1"/>
    </source>
</evidence>
<name>B3PDA1_CELJU</name>
<keyword evidence="2" id="KW-1185">Reference proteome</keyword>
<dbReference type="AlphaFoldDB" id="B3PDA1"/>
<accession>B3PDA1</accession>
<dbReference type="Proteomes" id="UP000001036">
    <property type="component" value="Chromosome"/>
</dbReference>
<protein>
    <submittedName>
        <fullName evidence="1">Uncharacterized protein</fullName>
    </submittedName>
</protein>
<dbReference type="STRING" id="498211.CJA_3059"/>
<proteinExistence type="predicted"/>
<dbReference type="EMBL" id="CP000934">
    <property type="protein sequence ID" value="ACE83140.1"/>
    <property type="molecule type" value="Genomic_DNA"/>
</dbReference>
<dbReference type="HOGENOM" id="CLU_2732643_0_0_6"/>
<dbReference type="KEGG" id="cja:CJA_3059"/>
<reference evidence="1 2" key="1">
    <citation type="journal article" date="2008" name="J. Bacteriol.">
        <title>Insights into plant cell wall degradation from the genome sequence of the soil bacterium Cellvibrio japonicus.</title>
        <authorList>
            <person name="Deboy R.T."/>
            <person name="Mongodin E.F."/>
            <person name="Fouts D.E."/>
            <person name="Tailford L.E."/>
            <person name="Khouri H."/>
            <person name="Emerson J.B."/>
            <person name="Mohamoud Y."/>
            <person name="Watkins K."/>
            <person name="Henrissat B."/>
            <person name="Gilbert H.J."/>
            <person name="Nelson K.E."/>
        </authorList>
    </citation>
    <scope>NUCLEOTIDE SEQUENCE [LARGE SCALE GENOMIC DNA]</scope>
    <source>
        <strain evidence="1 2">Ueda107</strain>
    </source>
</reference>